<dbReference type="FunCoup" id="A0A162V7K0">
    <property type="interactions" value="107"/>
</dbReference>
<evidence type="ECO:0000256" key="6">
    <source>
        <dbReference type="ARBA" id="ARBA00023054"/>
    </source>
</evidence>
<dbReference type="InterPro" id="IPR000719">
    <property type="entry name" value="Prot_kinase_dom"/>
</dbReference>
<dbReference type="InterPro" id="IPR011009">
    <property type="entry name" value="Kinase-like_dom_sf"/>
</dbReference>
<evidence type="ECO:0000313" key="10">
    <source>
        <dbReference type="Proteomes" id="UP000077315"/>
    </source>
</evidence>
<comment type="subcellular location">
    <subcellularLocation>
        <location evidence="1 7">Cytoplasm</location>
    </subcellularLocation>
</comment>
<dbReference type="STRING" id="763407.A0A162V7K0"/>
<dbReference type="GO" id="GO:0000289">
    <property type="term" value="P:nuclear-transcribed mRNA poly(A) tail shortening"/>
    <property type="evidence" value="ECO:0007669"/>
    <property type="project" value="UniProtKB-UniRule"/>
</dbReference>
<dbReference type="Gene3D" id="1.10.287.3700">
    <property type="match status" value="1"/>
</dbReference>
<comment type="domain">
    <text evidence="7">The N-terminal zinc finger binds to poly(A) RNA.</text>
</comment>
<comment type="function">
    <text evidence="7">Regulatory subunit of the poly(A)-nuclease (PAN) deadenylation complex, one of two cytoplasmic mRNA deadenylases involved in mRNA turnover. PAN specifically shortens poly(A) tails of RNA and the activity is stimulated by poly(A)-binding protein PAB1. PAN deadenylation is followed by rapid degradation of the shortened mRNA tails by the CCR4-NOT complex. Deadenylated mRNAs are then degraded by two alternative mechanisms, namely exosome-mediated 3'-5' exonucleolytic degradation, or deadenlyation-dependent mRNA decaping and subsequent 5'-3' exonucleolytic degradation by XRN1. May also be involved in post-transcriptional maturation of mRNA poly(A) tails. PAN3 acts as a positive regulator for PAN activity, recruiting the catalytic subunit PAN2 to mRNA via its interaction with RNA and with PAB1.</text>
</comment>
<dbReference type="InParanoid" id="A0A162V7K0"/>
<keyword evidence="3 7" id="KW-0507">mRNA processing</keyword>
<evidence type="ECO:0000256" key="5">
    <source>
        <dbReference type="ARBA" id="ARBA00022840"/>
    </source>
</evidence>
<sequence>MGDMSLMQPTAAMDPYYYMNSAYPRQPLQYHMYAPLLPHISNLHPHQKTLQSFFIPENLREQLFKRNEATIVSTPAREVGLPLEVHVYHSLCLLEDKPGSFFGHSSWVYKATSRVDGKSYALLRIEGFRLVNELAMKAVESWRQIKHCSVVSIREAFTTRAFGDSSLIFVYDYHPCAMTLFDAHFSPQAHTAMMAQRQAIGSNTMLVPETTLWSYITQITSALKVIHTAGLALRTLEPSKILMTGKNRLRLNCSSIFDVLQYDGGQNLARYQQEDLLSFGKLVVALACNSLQSYHNLPSSFEYISRFYSPELKNVVLYLLSKPLPTKNIDEVVTLIAPGLLHEVNCSQYYTDTLESELSRELENGRLVRLMSKLGFVNERPEFDDDPRWAETGDRYLIKLFRDYVFHQVNNNGVPVVDMAHVLTCLNKLDAGVDEKIMLVSRDEQSCLVVSYKEVKNCISSAFNDLSSTRK</sequence>
<evidence type="ECO:0000256" key="4">
    <source>
        <dbReference type="ARBA" id="ARBA00022741"/>
    </source>
</evidence>
<dbReference type="PROSITE" id="PS50011">
    <property type="entry name" value="PROTEIN_KINASE_DOM"/>
    <property type="match status" value="1"/>
</dbReference>
<evidence type="ECO:0000256" key="2">
    <source>
        <dbReference type="ARBA" id="ARBA00022490"/>
    </source>
</evidence>
<feature type="binding site" evidence="7">
    <location>
        <begin position="172"/>
        <end position="179"/>
    </location>
    <ligand>
        <name>ATP</name>
        <dbReference type="ChEBI" id="CHEBI:30616"/>
    </ligand>
</feature>
<comment type="domain">
    <text evidence="7">The pseudokinase domain, the coiled-coil (CC), and C-terminal knob domain (CK) form a structural unit (PKC) that forms an extensive high-affinity interaction surface for PAN2.</text>
</comment>
<comment type="similarity">
    <text evidence="7">Belongs to the protein kinase superfamily. PAN3 family.</text>
</comment>
<dbReference type="InterPro" id="IPR041332">
    <property type="entry name" value="Pan3_CK"/>
</dbReference>
<name>A0A162V7K0_PHYB8</name>
<dbReference type="VEuPathDB" id="FungiDB:PHYBLDRAFT_129282"/>
<evidence type="ECO:0000256" key="3">
    <source>
        <dbReference type="ARBA" id="ARBA00022664"/>
    </source>
</evidence>
<keyword evidence="5 7" id="KW-0067">ATP-binding</keyword>
<feature type="binding site" evidence="7">
    <location>
        <begin position="239"/>
        <end position="240"/>
    </location>
    <ligand>
        <name>ATP</name>
        <dbReference type="ChEBI" id="CHEBI:30616"/>
    </ligand>
</feature>
<dbReference type="PANTHER" id="PTHR12272">
    <property type="entry name" value="DEADENYLATION COMPLEX SUBUNIT PAN3"/>
    <property type="match status" value="1"/>
</dbReference>
<reference evidence="10" key="1">
    <citation type="submission" date="2015-06" db="EMBL/GenBank/DDBJ databases">
        <title>Expansion of signal transduction pathways in fungi by whole-genome duplication.</title>
        <authorList>
            <consortium name="DOE Joint Genome Institute"/>
            <person name="Corrochano L.M."/>
            <person name="Kuo A."/>
            <person name="Marcet-Houben M."/>
            <person name="Polaino S."/>
            <person name="Salamov A."/>
            <person name="Villalobos J.M."/>
            <person name="Alvarez M.I."/>
            <person name="Avalos J."/>
            <person name="Benito E.P."/>
            <person name="Benoit I."/>
            <person name="Burger G."/>
            <person name="Camino L.P."/>
            <person name="Canovas D."/>
            <person name="Cerda-Olmedo E."/>
            <person name="Cheng J.-F."/>
            <person name="Dominguez A."/>
            <person name="Elias M."/>
            <person name="Eslava A.P."/>
            <person name="Glaser F."/>
            <person name="Grimwood J."/>
            <person name="Gutierrez G."/>
            <person name="Heitman J."/>
            <person name="Henrissat B."/>
            <person name="Iturriaga E.A."/>
            <person name="Lang B.F."/>
            <person name="Lavin J.L."/>
            <person name="Lee S."/>
            <person name="Li W."/>
            <person name="Lindquist E."/>
            <person name="Lopez-Garcia S."/>
            <person name="Luque E.M."/>
            <person name="Marcos A.T."/>
            <person name="Martin J."/>
            <person name="McCluskey K."/>
            <person name="Medina H.R."/>
            <person name="Miralles-Duran A."/>
            <person name="Miyazaki A."/>
            <person name="Munoz-Torres E."/>
            <person name="Oguiza J.A."/>
            <person name="Ohm R."/>
            <person name="Olmedo M."/>
            <person name="Orejas M."/>
            <person name="Ortiz-Castellanos L."/>
            <person name="Pisabarro A.G."/>
            <person name="Rodriguez-Romero J."/>
            <person name="Ruiz-Herrera J."/>
            <person name="Ruiz-Vazquez R."/>
            <person name="Sanz C."/>
            <person name="Schackwitz W."/>
            <person name="Schmutz J."/>
            <person name="Shahriari M."/>
            <person name="Shelest E."/>
            <person name="Silva-Franco F."/>
            <person name="Soanes D."/>
            <person name="Syed K."/>
            <person name="Tagua V.G."/>
            <person name="Talbot N.J."/>
            <person name="Thon M."/>
            <person name="De vries R.P."/>
            <person name="Wiebenga A."/>
            <person name="Yadav J.S."/>
            <person name="Braun E.L."/>
            <person name="Baker S."/>
            <person name="Garre V."/>
            <person name="Horwitz B."/>
            <person name="Torres-Martinez S."/>
            <person name="Idnurm A."/>
            <person name="Herrera-Estrella A."/>
            <person name="Gabaldon T."/>
            <person name="Grigoriev I.V."/>
        </authorList>
    </citation>
    <scope>NUCLEOTIDE SEQUENCE [LARGE SCALE GENOMIC DNA]</scope>
    <source>
        <strain evidence="10">NRRL 1555(-)</strain>
    </source>
</reference>
<feature type="domain" description="Protein kinase" evidence="8">
    <location>
        <begin position="94"/>
        <end position="383"/>
    </location>
</feature>
<comment type="domain">
    <text evidence="7">Contains a pseudokinase domain. The protein kinase domain is predicted to be catalytically inactive because some of the residues important for catalytic activity are substituted and it lacks the equivalent of the binding site for a peptide substrate. However, it has retained an ATP-binding site and ATP-binding is required for mRNA degradation, stimulating the activity of the PAN2 nuclease in vitro. The nucleotide-binding site is juxtaposed to the RNase active site of PAN2 in the complex and may actually bind nucleosides of a poly(A) RNA rather than ATP, feeding the poly(A)-tail to the active site of the deadenylase and thus increasing the efficiency with which this distributive enzyme degrades oligo(A) RNAs.</text>
</comment>
<evidence type="ECO:0000313" key="9">
    <source>
        <dbReference type="EMBL" id="OAD80623.1"/>
    </source>
</evidence>
<dbReference type="SUPFAM" id="SSF56112">
    <property type="entry name" value="Protein kinase-like (PK-like)"/>
    <property type="match status" value="1"/>
</dbReference>
<dbReference type="PANTHER" id="PTHR12272:SF11">
    <property type="entry name" value="PAN2-PAN3 DEADENYLATION COMPLEX SUBUNIT PAN3"/>
    <property type="match status" value="1"/>
</dbReference>
<dbReference type="FunFam" id="1.20.5.5160:FF:000002">
    <property type="entry name" value="PAN2-PAN3 deadenylation complex subunit PAN3"/>
    <property type="match status" value="1"/>
</dbReference>
<evidence type="ECO:0000259" key="8">
    <source>
        <dbReference type="PROSITE" id="PS50011"/>
    </source>
</evidence>
<feature type="coiled-coil region" evidence="7">
    <location>
        <begin position="338"/>
        <end position="376"/>
    </location>
</feature>
<dbReference type="HAMAP" id="MF_03181">
    <property type="entry name" value="PAN3"/>
    <property type="match status" value="1"/>
</dbReference>
<comment type="caution">
    <text evidence="7">Lacks conserved residue(s) required for the propagation of feature annotation.</text>
</comment>
<dbReference type="GO" id="GO:0005524">
    <property type="term" value="F:ATP binding"/>
    <property type="evidence" value="ECO:0007669"/>
    <property type="project" value="UniProtKB-UniRule"/>
</dbReference>
<dbReference type="InterPro" id="IPR030844">
    <property type="entry name" value="PAN3"/>
</dbReference>
<keyword evidence="4 7" id="KW-0547">Nucleotide-binding</keyword>
<evidence type="ECO:0000256" key="1">
    <source>
        <dbReference type="ARBA" id="ARBA00004496"/>
    </source>
</evidence>
<feature type="region of interest" description="Knob domain" evidence="7">
    <location>
        <begin position="377"/>
        <end position="471"/>
    </location>
</feature>
<dbReference type="Pfam" id="PF18101">
    <property type="entry name" value="Pan3_CK"/>
    <property type="match status" value="1"/>
</dbReference>
<dbReference type="GO" id="GO:0006397">
    <property type="term" value="P:mRNA processing"/>
    <property type="evidence" value="ECO:0007669"/>
    <property type="project" value="UniProtKB-KW"/>
</dbReference>
<organism evidence="9 10">
    <name type="scientific">Phycomyces blakesleeanus (strain ATCC 8743b / DSM 1359 / FGSC 10004 / NBRC 33097 / NRRL 1555)</name>
    <dbReference type="NCBI Taxonomy" id="763407"/>
    <lineage>
        <taxon>Eukaryota</taxon>
        <taxon>Fungi</taxon>
        <taxon>Fungi incertae sedis</taxon>
        <taxon>Mucoromycota</taxon>
        <taxon>Mucoromycotina</taxon>
        <taxon>Mucoromycetes</taxon>
        <taxon>Mucorales</taxon>
        <taxon>Phycomycetaceae</taxon>
        <taxon>Phycomyces</taxon>
    </lineage>
</organism>
<keyword evidence="6 7" id="KW-0175">Coiled coil</keyword>
<evidence type="ECO:0000256" key="7">
    <source>
        <dbReference type="HAMAP-Rule" id="MF_03181"/>
    </source>
</evidence>
<proteinExistence type="inferred from homology"/>
<dbReference type="Proteomes" id="UP000077315">
    <property type="component" value="Unassembled WGS sequence"/>
</dbReference>
<keyword evidence="10" id="KW-1185">Reference proteome</keyword>
<dbReference type="Gene3D" id="1.10.510.10">
    <property type="entry name" value="Transferase(Phosphotransferase) domain 1"/>
    <property type="match status" value="1"/>
</dbReference>
<comment type="subunit">
    <text evidence="7">Homodimer. Forms a heterotrimer with a catalytic subunit PAN2 to form the poly(A)-nuclease (PAN) deadenylation complex. Interacts (via PAM-2 motif) with poly(A)-binding protein PAB1 (via PABC domain), conferring substrate specificity of the enzyme complex.</text>
</comment>
<dbReference type="GO" id="GO:0031251">
    <property type="term" value="C:PAN complex"/>
    <property type="evidence" value="ECO:0007669"/>
    <property type="project" value="UniProtKB-UniRule"/>
</dbReference>
<dbReference type="RefSeq" id="XP_018298663.1">
    <property type="nucleotide sequence ID" value="XM_018429277.1"/>
</dbReference>
<protein>
    <recommendedName>
        <fullName evidence="7">PAN2-PAN3 deadenylation complex subunit PAN3</fullName>
    </recommendedName>
    <alternativeName>
        <fullName evidence="7">PAB1P-dependent poly(A)-specific ribonuclease</fullName>
    </alternativeName>
    <alternativeName>
        <fullName evidence="7">Poly(A)-nuclease deadenylation complex subunit 3</fullName>
        <shortName evidence="7">PAN deadenylation complex subunit 3</shortName>
    </alternativeName>
</protein>
<dbReference type="EMBL" id="KV440971">
    <property type="protein sequence ID" value="OAD80623.1"/>
    <property type="molecule type" value="Genomic_DNA"/>
</dbReference>
<dbReference type="Gene3D" id="1.20.5.5160">
    <property type="match status" value="1"/>
</dbReference>
<dbReference type="GeneID" id="28990183"/>
<dbReference type="GO" id="GO:0008143">
    <property type="term" value="F:poly(A) binding"/>
    <property type="evidence" value="ECO:0007669"/>
    <property type="project" value="TreeGrafter"/>
</dbReference>
<dbReference type="AlphaFoldDB" id="A0A162V7K0"/>
<dbReference type="GO" id="GO:0004672">
    <property type="term" value="F:protein kinase activity"/>
    <property type="evidence" value="ECO:0007669"/>
    <property type="project" value="InterPro"/>
</dbReference>
<keyword evidence="2 7" id="KW-0963">Cytoplasm</keyword>
<dbReference type="FunFam" id="1.10.287.3700:FF:000001">
    <property type="entry name" value="PAN2-PAN3 deadenylation complex subunit PAN3"/>
    <property type="match status" value="1"/>
</dbReference>
<accession>A0A162V7K0</accession>
<dbReference type="OrthoDB" id="204958at2759"/>
<gene>
    <name evidence="7" type="primary">PAN3</name>
    <name evidence="9" type="ORF">PHYBLDRAFT_129282</name>
</gene>
<dbReference type="GO" id="GO:0000932">
    <property type="term" value="C:P-body"/>
    <property type="evidence" value="ECO:0007669"/>
    <property type="project" value="TreeGrafter"/>
</dbReference>